<dbReference type="PANTHER" id="PTHR10176">
    <property type="entry name" value="GLYCOGEN SYNTHASE"/>
    <property type="match status" value="1"/>
</dbReference>
<keyword evidence="6 9" id="KW-0320">Glycogen biosynthesis</keyword>
<keyword evidence="10" id="KW-1185">Reference proteome</keyword>
<gene>
    <name evidence="11" type="primary">LOC104960946</name>
</gene>
<dbReference type="InterPro" id="IPR008631">
    <property type="entry name" value="Glycogen_synth"/>
</dbReference>
<dbReference type="GO" id="GO:0005737">
    <property type="term" value="C:cytoplasm"/>
    <property type="evidence" value="ECO:0007669"/>
    <property type="project" value="TreeGrafter"/>
</dbReference>
<evidence type="ECO:0000313" key="11">
    <source>
        <dbReference type="RefSeq" id="XP_010787439.1"/>
    </source>
</evidence>
<dbReference type="GO" id="GO:0005978">
    <property type="term" value="P:glycogen biosynthetic process"/>
    <property type="evidence" value="ECO:0007669"/>
    <property type="project" value="UniProtKB-UniPathway"/>
</dbReference>
<dbReference type="RefSeq" id="XP_010787439.1">
    <property type="nucleotide sequence ID" value="XM_010789137.1"/>
</dbReference>
<dbReference type="KEGG" id="ncc:104960946"/>
<evidence type="ECO:0000256" key="1">
    <source>
        <dbReference type="ARBA" id="ARBA00004964"/>
    </source>
</evidence>
<dbReference type="GO" id="GO:0004373">
    <property type="term" value="F:alpha-1,4-glucan glucosyltransferase (UDP-glucose donor) activity"/>
    <property type="evidence" value="ECO:0007669"/>
    <property type="project" value="UniProtKB-EC"/>
</dbReference>
<comment type="catalytic activity">
    <reaction evidence="8">
        <text>[(1-&gt;4)-alpha-D-glucosyl](n) + UDP-alpha-D-glucose = [(1-&gt;4)-alpha-D-glucosyl](n+1) + UDP + H(+)</text>
        <dbReference type="Rhea" id="RHEA:18549"/>
        <dbReference type="Rhea" id="RHEA-COMP:9584"/>
        <dbReference type="Rhea" id="RHEA-COMP:9587"/>
        <dbReference type="ChEBI" id="CHEBI:15378"/>
        <dbReference type="ChEBI" id="CHEBI:15444"/>
        <dbReference type="ChEBI" id="CHEBI:58223"/>
        <dbReference type="ChEBI" id="CHEBI:58885"/>
        <dbReference type="EC" id="2.4.1.11"/>
    </reaction>
    <physiologicalReaction direction="left-to-right" evidence="8">
        <dbReference type="Rhea" id="RHEA:18550"/>
    </physiologicalReaction>
</comment>
<evidence type="ECO:0000256" key="3">
    <source>
        <dbReference type="ARBA" id="ARBA00022533"/>
    </source>
</evidence>
<proteinExistence type="inferred from homology"/>
<protein>
    <recommendedName>
        <fullName evidence="9">Glycogen [starch] synthase</fullName>
        <ecNumber evidence="9">2.4.1.11</ecNumber>
    </recommendedName>
</protein>
<reference evidence="11" key="1">
    <citation type="submission" date="2025-08" db="UniProtKB">
        <authorList>
            <consortium name="RefSeq"/>
        </authorList>
    </citation>
    <scope>IDENTIFICATION</scope>
    <source>
        <tissue evidence="11">Muscle</tissue>
    </source>
</reference>
<dbReference type="Proteomes" id="UP000504611">
    <property type="component" value="Unplaced"/>
</dbReference>
<keyword evidence="3" id="KW-0021">Allosteric enzyme</keyword>
<dbReference type="AlphaFoldDB" id="A0A6I9P9S2"/>
<dbReference type="Pfam" id="PF05693">
    <property type="entry name" value="Glycogen_syn"/>
    <property type="match status" value="1"/>
</dbReference>
<evidence type="ECO:0000256" key="5">
    <source>
        <dbReference type="ARBA" id="ARBA00022679"/>
    </source>
</evidence>
<dbReference type="OrthoDB" id="6335297at2759"/>
<dbReference type="GeneID" id="104960946"/>
<evidence type="ECO:0000256" key="4">
    <source>
        <dbReference type="ARBA" id="ARBA00022676"/>
    </source>
</evidence>
<evidence type="ECO:0000313" key="10">
    <source>
        <dbReference type="Proteomes" id="UP000504611"/>
    </source>
</evidence>
<comment type="function">
    <text evidence="9">Transfers the glycosyl residue from UDP-Glc to the non-reducing end of alpha-1,4-glucan.</text>
</comment>
<dbReference type="UniPathway" id="UPA00164"/>
<dbReference type="PANTHER" id="PTHR10176:SF1">
    <property type="entry name" value="GLYCOGEN [STARCH] SYNTHASE, LIVER"/>
    <property type="match status" value="1"/>
</dbReference>
<keyword evidence="4 9" id="KW-0328">Glycosyltransferase</keyword>
<comment type="similarity">
    <text evidence="2 9">Belongs to the glycosyltransferase 3 family.</text>
</comment>
<evidence type="ECO:0000256" key="8">
    <source>
        <dbReference type="ARBA" id="ARBA00047345"/>
    </source>
</evidence>
<sequence length="95" mass="10964">MAPRIQDTAHTVKEKFGNRLYDALLKGQIPDMNSILDRDDFTIMKRAIYATQRHTLPPVTTHNMIDDATDPILSNVRRIGLFNSRNDRVKVKSRK</sequence>
<dbReference type="Gene3D" id="6.10.260.10">
    <property type="match status" value="1"/>
</dbReference>
<accession>A0A6I9P9S2</accession>
<keyword evidence="5 9" id="KW-0808">Transferase</keyword>
<comment type="pathway">
    <text evidence="1 9">Glycan biosynthesis; glycogen biosynthesis.</text>
</comment>
<evidence type="ECO:0000256" key="9">
    <source>
        <dbReference type="RuleBase" id="RU363104"/>
    </source>
</evidence>
<comment type="function">
    <text evidence="7">Glycogen synthase participates in the glycogen biosynthetic process along with glycogenin and glycogen branching enzyme. Extends the primer composed of a few glucose units formed by glycogenin by adding new glucose units to it. In this context, glycogen synthase transfers the glycosyl residue from UDP-Glc to the non-reducing end of alpha-1,4-glucan.</text>
</comment>
<evidence type="ECO:0000256" key="2">
    <source>
        <dbReference type="ARBA" id="ARBA00010686"/>
    </source>
</evidence>
<name>A0A6I9P9S2_9TELE</name>
<evidence type="ECO:0000256" key="7">
    <source>
        <dbReference type="ARBA" id="ARBA00043883"/>
    </source>
</evidence>
<organism evidence="10 11">
    <name type="scientific">Notothenia coriiceps</name>
    <name type="common">black rockcod</name>
    <dbReference type="NCBI Taxonomy" id="8208"/>
    <lineage>
        <taxon>Eukaryota</taxon>
        <taxon>Metazoa</taxon>
        <taxon>Chordata</taxon>
        <taxon>Craniata</taxon>
        <taxon>Vertebrata</taxon>
        <taxon>Euteleostomi</taxon>
        <taxon>Actinopterygii</taxon>
        <taxon>Neopterygii</taxon>
        <taxon>Teleostei</taxon>
        <taxon>Neoteleostei</taxon>
        <taxon>Acanthomorphata</taxon>
        <taxon>Eupercaria</taxon>
        <taxon>Perciformes</taxon>
        <taxon>Notothenioidei</taxon>
        <taxon>Nototheniidae</taxon>
        <taxon>Notothenia</taxon>
    </lineage>
</organism>
<dbReference type="EC" id="2.4.1.11" evidence="9"/>
<evidence type="ECO:0000256" key="6">
    <source>
        <dbReference type="ARBA" id="ARBA00023056"/>
    </source>
</evidence>